<evidence type="ECO:0000313" key="8">
    <source>
        <dbReference type="EMBL" id="MFC5640673.1"/>
    </source>
</evidence>
<dbReference type="Gene3D" id="3.40.50.1980">
    <property type="entry name" value="Nitrogenase molybdenum iron protein domain"/>
    <property type="match status" value="2"/>
</dbReference>
<proteinExistence type="inferred from homology"/>
<feature type="signal peptide" evidence="6">
    <location>
        <begin position="1"/>
        <end position="24"/>
    </location>
</feature>
<dbReference type="InterPro" id="IPR002491">
    <property type="entry name" value="ABC_transptr_periplasmic_BD"/>
</dbReference>
<comment type="subcellular location">
    <subcellularLocation>
        <location evidence="1">Cell envelope</location>
    </subcellularLocation>
</comment>
<dbReference type="InterPro" id="IPR006311">
    <property type="entry name" value="TAT_signal"/>
</dbReference>
<protein>
    <submittedName>
        <fullName evidence="8">Iron-siderophore ABC transporter substrate-binding protein</fullName>
    </submittedName>
</protein>
<dbReference type="Proteomes" id="UP001596066">
    <property type="component" value="Unassembled WGS sequence"/>
</dbReference>
<evidence type="ECO:0000313" key="9">
    <source>
        <dbReference type="Proteomes" id="UP001596066"/>
    </source>
</evidence>
<dbReference type="PROSITE" id="PS50983">
    <property type="entry name" value="FE_B12_PBP"/>
    <property type="match status" value="1"/>
</dbReference>
<dbReference type="CDD" id="cd01146">
    <property type="entry name" value="FhuD"/>
    <property type="match status" value="1"/>
</dbReference>
<dbReference type="PANTHER" id="PTHR30532:SF25">
    <property type="entry name" value="IRON(III) DICITRATE-BINDING PERIPLASMIC PROTEIN"/>
    <property type="match status" value="1"/>
</dbReference>
<dbReference type="RefSeq" id="WP_346141736.1">
    <property type="nucleotide sequence ID" value="NZ_BAAAUA010000006.1"/>
</dbReference>
<comment type="similarity">
    <text evidence="2">Belongs to the bacterial solute-binding protein 8 family.</text>
</comment>
<sequence length="340" mass="34756">MPQQPTRRAALAAGLGALGSALLAGCAGGAARTPAHGTSAADGPSATGSSAPPSPTPTPSATVTAATGPVAVVRGPTRVVALDTAELDSAMTLGITPVGAAKAPADGGLPGYWPASRLAGITVVGDIAATPDTVRIAALAPQLILSNQTRDGAHPDALRPLAPTVLTRTTGYPWKDGFRLHAAALDRQEQADAVVAAYERHADQATRAIAAAGSGGRRISIVRFVEGSPTVRLYARQNFVGTVLADLGLPRPDPQNVDQFTVEVPADQLARADGDYLFYATYGDPDRAGTTAALAGPVWQSLAAVRAHHAFPVDDQLWFQGIGYTGANFLIAELQRALGA</sequence>
<feature type="domain" description="Fe/B12 periplasmic-binding" evidence="7">
    <location>
        <begin position="78"/>
        <end position="340"/>
    </location>
</feature>
<evidence type="ECO:0000256" key="3">
    <source>
        <dbReference type="ARBA" id="ARBA00022448"/>
    </source>
</evidence>
<gene>
    <name evidence="8" type="ORF">ACFPZF_04800</name>
</gene>
<comment type="caution">
    <text evidence="8">The sequence shown here is derived from an EMBL/GenBank/DDBJ whole genome shotgun (WGS) entry which is preliminary data.</text>
</comment>
<reference evidence="9" key="1">
    <citation type="journal article" date="2019" name="Int. J. Syst. Evol. Microbiol.">
        <title>The Global Catalogue of Microorganisms (GCM) 10K type strain sequencing project: providing services to taxonomists for standard genome sequencing and annotation.</title>
        <authorList>
            <consortium name="The Broad Institute Genomics Platform"/>
            <consortium name="The Broad Institute Genome Sequencing Center for Infectious Disease"/>
            <person name="Wu L."/>
            <person name="Ma J."/>
        </authorList>
    </citation>
    <scope>NUCLEOTIDE SEQUENCE [LARGE SCALE GENOMIC DNA]</scope>
    <source>
        <strain evidence="9">CGMCC 4.1622</strain>
    </source>
</reference>
<dbReference type="PROSITE" id="PS51318">
    <property type="entry name" value="TAT"/>
    <property type="match status" value="1"/>
</dbReference>
<dbReference type="EMBL" id="JBHSOC010000006">
    <property type="protein sequence ID" value="MFC5640673.1"/>
    <property type="molecule type" value="Genomic_DNA"/>
</dbReference>
<feature type="compositionally biased region" description="Low complexity" evidence="5">
    <location>
        <begin position="32"/>
        <end position="51"/>
    </location>
</feature>
<evidence type="ECO:0000259" key="7">
    <source>
        <dbReference type="PROSITE" id="PS50983"/>
    </source>
</evidence>
<name>A0ABW0V5R4_9ACTN</name>
<keyword evidence="4 6" id="KW-0732">Signal</keyword>
<evidence type="ECO:0000256" key="1">
    <source>
        <dbReference type="ARBA" id="ARBA00004196"/>
    </source>
</evidence>
<evidence type="ECO:0000256" key="6">
    <source>
        <dbReference type="SAM" id="SignalP"/>
    </source>
</evidence>
<feature type="region of interest" description="Disordered" evidence="5">
    <location>
        <begin position="32"/>
        <end position="63"/>
    </location>
</feature>
<dbReference type="PROSITE" id="PS51257">
    <property type="entry name" value="PROKAR_LIPOPROTEIN"/>
    <property type="match status" value="1"/>
</dbReference>
<organism evidence="8 9">
    <name type="scientific">Kitasatospora cinereorecta</name>
    <dbReference type="NCBI Taxonomy" id="285560"/>
    <lineage>
        <taxon>Bacteria</taxon>
        <taxon>Bacillati</taxon>
        <taxon>Actinomycetota</taxon>
        <taxon>Actinomycetes</taxon>
        <taxon>Kitasatosporales</taxon>
        <taxon>Streptomycetaceae</taxon>
        <taxon>Kitasatospora</taxon>
    </lineage>
</organism>
<dbReference type="SUPFAM" id="SSF53807">
    <property type="entry name" value="Helical backbone' metal receptor"/>
    <property type="match status" value="1"/>
</dbReference>
<keyword evidence="9" id="KW-1185">Reference proteome</keyword>
<accession>A0ABW0V5R4</accession>
<evidence type="ECO:0000256" key="4">
    <source>
        <dbReference type="ARBA" id="ARBA00022729"/>
    </source>
</evidence>
<keyword evidence="3" id="KW-0813">Transport</keyword>
<dbReference type="InterPro" id="IPR051313">
    <property type="entry name" value="Bact_iron-sidero_bind"/>
</dbReference>
<evidence type="ECO:0000256" key="2">
    <source>
        <dbReference type="ARBA" id="ARBA00008814"/>
    </source>
</evidence>
<dbReference type="PANTHER" id="PTHR30532">
    <property type="entry name" value="IRON III DICITRATE-BINDING PERIPLASMIC PROTEIN"/>
    <property type="match status" value="1"/>
</dbReference>
<feature type="chain" id="PRO_5046242539" evidence="6">
    <location>
        <begin position="25"/>
        <end position="340"/>
    </location>
</feature>
<evidence type="ECO:0000256" key="5">
    <source>
        <dbReference type="SAM" id="MobiDB-lite"/>
    </source>
</evidence>
<dbReference type="Pfam" id="PF01497">
    <property type="entry name" value="Peripla_BP_2"/>
    <property type="match status" value="1"/>
</dbReference>